<dbReference type="RefSeq" id="WP_039819124.1">
    <property type="nucleotide sequence ID" value="NZ_UGRY01000002.1"/>
</dbReference>
<feature type="transmembrane region" description="Helical" evidence="1">
    <location>
        <begin position="176"/>
        <end position="193"/>
    </location>
</feature>
<dbReference type="OrthoDB" id="10019851at2"/>
<evidence type="ECO:0000256" key="1">
    <source>
        <dbReference type="SAM" id="Phobius"/>
    </source>
</evidence>
<feature type="transmembrane region" description="Helical" evidence="1">
    <location>
        <begin position="277"/>
        <end position="301"/>
    </location>
</feature>
<feature type="transmembrane region" description="Helical" evidence="1">
    <location>
        <begin position="77"/>
        <end position="97"/>
    </location>
</feature>
<gene>
    <name evidence="2" type="ORF">NCTC1934_04297</name>
</gene>
<feature type="transmembrane region" description="Helical" evidence="1">
    <location>
        <begin position="149"/>
        <end position="169"/>
    </location>
</feature>
<reference evidence="2 3" key="1">
    <citation type="submission" date="2018-06" db="EMBL/GenBank/DDBJ databases">
        <authorList>
            <consortium name="Pathogen Informatics"/>
            <person name="Doyle S."/>
        </authorList>
    </citation>
    <scope>NUCLEOTIDE SEQUENCE [LARGE SCALE GENOMIC DNA]</scope>
    <source>
        <strain evidence="2 3">NCTC1934</strain>
    </source>
</reference>
<keyword evidence="3" id="KW-1185">Reference proteome</keyword>
<keyword evidence="1" id="KW-1133">Transmembrane helix</keyword>
<name>A0A378YVI7_9NOCA</name>
<sequence length="392" mass="40268">MTVAVVCALTALVAVWLFEWGRVRYAVVFGAGLGGVAVLCAVAALPAPDEWDEFPIAFGVGFGALIVPAVVLGSARIWFFGALIAAVVLGYQVDNLVDSERYRYRDFPSAVGVNGQSWQLLVALVLVGALLAAMWWWRGERVEPQVSGPSVAVGVGLAVAALLVVWWWAGTGWLPWAAAALAVAVCVAGTRWLPERSAVALAAMTAAAALVVVDPGWDRESSAAGFAVGCAAVVGGLTAGWRVGQPALAVGVCAVAAVGAALSQLSDLGWVRLGAGALVLFAIAMAGASVVLAEPALLAGWSVLPMLAVLTARELSSRTDADSIPTVTDWAYRPDVYPQSGTVAESSHTLIAWAVTPPPPFVPRPDLVVPGLIVAGACAACAVWLARRGGAS</sequence>
<feature type="transmembrane region" description="Helical" evidence="1">
    <location>
        <begin position="27"/>
        <end position="47"/>
    </location>
</feature>
<feature type="transmembrane region" description="Helical" evidence="1">
    <location>
        <begin position="199"/>
        <end position="217"/>
    </location>
</feature>
<dbReference type="Proteomes" id="UP000255467">
    <property type="component" value="Unassembled WGS sequence"/>
</dbReference>
<organism evidence="2 3">
    <name type="scientific">Nocardia otitidiscaviarum</name>
    <dbReference type="NCBI Taxonomy" id="1823"/>
    <lineage>
        <taxon>Bacteria</taxon>
        <taxon>Bacillati</taxon>
        <taxon>Actinomycetota</taxon>
        <taxon>Actinomycetes</taxon>
        <taxon>Mycobacteriales</taxon>
        <taxon>Nocardiaceae</taxon>
        <taxon>Nocardia</taxon>
    </lineage>
</organism>
<dbReference type="AlphaFoldDB" id="A0A378YVI7"/>
<feature type="transmembrane region" description="Helical" evidence="1">
    <location>
        <begin position="54"/>
        <end position="71"/>
    </location>
</feature>
<proteinExistence type="predicted"/>
<keyword evidence="1" id="KW-0472">Membrane</keyword>
<evidence type="ECO:0000313" key="2">
    <source>
        <dbReference type="EMBL" id="SUA80471.1"/>
    </source>
</evidence>
<feature type="transmembrane region" description="Helical" evidence="1">
    <location>
        <begin position="367"/>
        <end position="386"/>
    </location>
</feature>
<accession>A0A378YVI7</accession>
<protein>
    <submittedName>
        <fullName evidence="2">Uncharacterized protein</fullName>
    </submittedName>
</protein>
<evidence type="ECO:0000313" key="3">
    <source>
        <dbReference type="Proteomes" id="UP000255467"/>
    </source>
</evidence>
<keyword evidence="1" id="KW-0812">Transmembrane</keyword>
<feature type="transmembrane region" description="Helical" evidence="1">
    <location>
        <begin position="247"/>
        <end position="265"/>
    </location>
</feature>
<feature type="transmembrane region" description="Helical" evidence="1">
    <location>
        <begin position="118"/>
        <end position="137"/>
    </location>
</feature>
<dbReference type="EMBL" id="UGRY01000002">
    <property type="protein sequence ID" value="SUA80471.1"/>
    <property type="molecule type" value="Genomic_DNA"/>
</dbReference>